<dbReference type="Proteomes" id="UP000482155">
    <property type="component" value="Unassembled WGS sequence"/>
</dbReference>
<gene>
    <name evidence="1" type="ORF">G3574_03115</name>
</gene>
<accession>A0A6B3SQX0</accession>
<keyword evidence="2" id="KW-1185">Reference proteome</keyword>
<proteinExistence type="predicted"/>
<evidence type="ECO:0000313" key="1">
    <source>
        <dbReference type="EMBL" id="NEX60059.1"/>
    </source>
</evidence>
<reference evidence="1 2" key="1">
    <citation type="submission" date="2020-02" db="EMBL/GenBank/DDBJ databases">
        <authorList>
            <person name="Kim M.K."/>
        </authorList>
    </citation>
    <scope>NUCLEOTIDE SEQUENCE [LARGE SCALE GENOMIC DNA]</scope>
    <source>
        <strain evidence="1 2">17J57-3</strain>
    </source>
</reference>
<comment type="caution">
    <text evidence="1">The sequence shown here is derived from an EMBL/GenBank/DDBJ whole genome shotgun (WGS) entry which is preliminary data.</text>
</comment>
<dbReference type="EMBL" id="JAAIVB010000011">
    <property type="protein sequence ID" value="NEX60059.1"/>
    <property type="molecule type" value="Genomic_DNA"/>
</dbReference>
<evidence type="ECO:0000313" key="2">
    <source>
        <dbReference type="Proteomes" id="UP000482155"/>
    </source>
</evidence>
<organism evidence="1 2">
    <name type="scientific">Noviherbaspirillum galbum</name>
    <dbReference type="NCBI Taxonomy" id="2709383"/>
    <lineage>
        <taxon>Bacteria</taxon>
        <taxon>Pseudomonadati</taxon>
        <taxon>Pseudomonadota</taxon>
        <taxon>Betaproteobacteria</taxon>
        <taxon>Burkholderiales</taxon>
        <taxon>Oxalobacteraceae</taxon>
        <taxon>Noviherbaspirillum</taxon>
    </lineage>
</organism>
<dbReference type="AlphaFoldDB" id="A0A6B3SQX0"/>
<protein>
    <submittedName>
        <fullName evidence="1">Uncharacterized protein</fullName>
    </submittedName>
</protein>
<dbReference type="RefSeq" id="WP_163960562.1">
    <property type="nucleotide sequence ID" value="NZ_JAAIVB010000011.1"/>
</dbReference>
<sequence>MQIGTRQITKTGFPGIVAFNLDDTAPARSLVVQSSVRVALEALAHYNADFIDRHKRHLSRFLLDRRCDGVLISTSIPADLANSSPRFNNITQATLWVLKSDDKNALDRLAVVSSKLGAVQY</sequence>
<name>A0A6B3SQX0_9BURK</name>